<dbReference type="Proteomes" id="UP000253529">
    <property type="component" value="Unassembled WGS sequence"/>
</dbReference>
<sequence>MANNGPGDGLDRPTATAVPDQDDDDATGFDVPNAAPNDLRSTTTRAVGVVAEPSFIRDCIRMGLGTLSGYVCFAYGDVEEFANDDKRANCEIVIMACLGVDGEALAMALARLRDFEPTLPVLVLGPPKVEYISIAIAHGAKGYIPFTTRFEVMVEVIRVILAGGTYAPLDCLAAAGPAAGRDAQADGVRIASSPAALTARELSVVRAIQQGKSNKVIAYNLNMTESTVKVHVRHIMTKLKAKNRTEIAVMSDKIGLELCDELPLN</sequence>
<dbReference type="SUPFAM" id="SSF46894">
    <property type="entry name" value="C-terminal effector domain of the bipartite response regulators"/>
    <property type="match status" value="1"/>
</dbReference>
<dbReference type="SMART" id="SM00421">
    <property type="entry name" value="HTH_LUXR"/>
    <property type="match status" value="1"/>
</dbReference>
<gene>
    <name evidence="6" type="ORF">DFR50_12955</name>
</gene>
<evidence type="ECO:0000256" key="2">
    <source>
        <dbReference type="ARBA" id="ARBA00023125"/>
    </source>
</evidence>
<dbReference type="InterPro" id="IPR016032">
    <property type="entry name" value="Sig_transdc_resp-reg_C-effctor"/>
</dbReference>
<dbReference type="AlphaFoldDB" id="A0A366F095"/>
<dbReference type="PRINTS" id="PR00038">
    <property type="entry name" value="HTHLUXR"/>
</dbReference>
<keyword evidence="1" id="KW-0805">Transcription regulation</keyword>
<evidence type="ECO:0000259" key="5">
    <source>
        <dbReference type="PROSITE" id="PS50043"/>
    </source>
</evidence>
<dbReference type="Gene3D" id="3.40.50.2300">
    <property type="match status" value="1"/>
</dbReference>
<dbReference type="InterPro" id="IPR000792">
    <property type="entry name" value="Tscrpt_reg_LuxR_C"/>
</dbReference>
<dbReference type="CDD" id="cd06170">
    <property type="entry name" value="LuxR_C_like"/>
    <property type="match status" value="1"/>
</dbReference>
<dbReference type="PROSITE" id="PS00622">
    <property type="entry name" value="HTH_LUXR_1"/>
    <property type="match status" value="1"/>
</dbReference>
<evidence type="ECO:0000256" key="4">
    <source>
        <dbReference type="SAM" id="MobiDB-lite"/>
    </source>
</evidence>
<dbReference type="PANTHER" id="PTHR44688">
    <property type="entry name" value="DNA-BINDING TRANSCRIPTIONAL ACTIVATOR DEVR_DOSR"/>
    <property type="match status" value="1"/>
</dbReference>
<dbReference type="GO" id="GO:0006355">
    <property type="term" value="P:regulation of DNA-templated transcription"/>
    <property type="evidence" value="ECO:0007669"/>
    <property type="project" value="InterPro"/>
</dbReference>
<organism evidence="6 7">
    <name type="scientific">Roseiarcus fermentans</name>
    <dbReference type="NCBI Taxonomy" id="1473586"/>
    <lineage>
        <taxon>Bacteria</taxon>
        <taxon>Pseudomonadati</taxon>
        <taxon>Pseudomonadota</taxon>
        <taxon>Alphaproteobacteria</taxon>
        <taxon>Hyphomicrobiales</taxon>
        <taxon>Roseiarcaceae</taxon>
        <taxon>Roseiarcus</taxon>
    </lineage>
</organism>
<keyword evidence="3" id="KW-0804">Transcription</keyword>
<keyword evidence="2 6" id="KW-0238">DNA-binding</keyword>
<dbReference type="InterPro" id="IPR011006">
    <property type="entry name" value="CheY-like_superfamily"/>
</dbReference>
<feature type="region of interest" description="Disordered" evidence="4">
    <location>
        <begin position="1"/>
        <end position="37"/>
    </location>
</feature>
<feature type="domain" description="HTH luxR-type" evidence="5">
    <location>
        <begin position="190"/>
        <end position="255"/>
    </location>
</feature>
<keyword evidence="7" id="KW-1185">Reference proteome</keyword>
<reference evidence="6 7" key="1">
    <citation type="submission" date="2018-06" db="EMBL/GenBank/DDBJ databases">
        <title>Genomic Encyclopedia of Type Strains, Phase IV (KMG-IV): sequencing the most valuable type-strain genomes for metagenomic binning, comparative biology and taxonomic classification.</title>
        <authorList>
            <person name="Goeker M."/>
        </authorList>
    </citation>
    <scope>NUCLEOTIDE SEQUENCE [LARGE SCALE GENOMIC DNA]</scope>
    <source>
        <strain evidence="6 7">DSM 24875</strain>
    </source>
</reference>
<dbReference type="PANTHER" id="PTHR44688:SF16">
    <property type="entry name" value="DNA-BINDING TRANSCRIPTIONAL ACTIVATOR DEVR_DOSR"/>
    <property type="match status" value="1"/>
</dbReference>
<dbReference type="Pfam" id="PF00196">
    <property type="entry name" value="GerE"/>
    <property type="match status" value="1"/>
</dbReference>
<comment type="caution">
    <text evidence="6">The sequence shown here is derived from an EMBL/GenBank/DDBJ whole genome shotgun (WGS) entry which is preliminary data.</text>
</comment>
<accession>A0A366F095</accession>
<dbReference type="EMBL" id="QNRK01000029">
    <property type="protein sequence ID" value="RBP07125.1"/>
    <property type="molecule type" value="Genomic_DNA"/>
</dbReference>
<evidence type="ECO:0000256" key="1">
    <source>
        <dbReference type="ARBA" id="ARBA00023015"/>
    </source>
</evidence>
<evidence type="ECO:0000256" key="3">
    <source>
        <dbReference type="ARBA" id="ARBA00023163"/>
    </source>
</evidence>
<evidence type="ECO:0000313" key="7">
    <source>
        <dbReference type="Proteomes" id="UP000253529"/>
    </source>
</evidence>
<proteinExistence type="predicted"/>
<protein>
    <submittedName>
        <fullName evidence="6">DNA-binding NarL/FixJ family response regulator</fullName>
    </submittedName>
</protein>
<evidence type="ECO:0000313" key="6">
    <source>
        <dbReference type="EMBL" id="RBP07125.1"/>
    </source>
</evidence>
<dbReference type="PROSITE" id="PS50043">
    <property type="entry name" value="HTH_LUXR_2"/>
    <property type="match status" value="1"/>
</dbReference>
<dbReference type="SUPFAM" id="SSF52172">
    <property type="entry name" value="CheY-like"/>
    <property type="match status" value="1"/>
</dbReference>
<name>A0A366F095_9HYPH</name>
<dbReference type="GO" id="GO:0003677">
    <property type="term" value="F:DNA binding"/>
    <property type="evidence" value="ECO:0007669"/>
    <property type="project" value="UniProtKB-KW"/>
</dbReference>